<name>A0A154VX73_9PROT</name>
<dbReference type="Proteomes" id="UP000076400">
    <property type="component" value="Unassembled WGS sequence"/>
</dbReference>
<dbReference type="STRING" id="580166.AUP43_02545"/>
<dbReference type="RefSeq" id="WP_067557825.1">
    <property type="nucleotide sequence ID" value="NZ_LPXN01000127.1"/>
</dbReference>
<proteinExistence type="predicted"/>
<dbReference type="EMBL" id="LPXN01000127">
    <property type="protein sequence ID" value="KZD05811.1"/>
    <property type="molecule type" value="Genomic_DNA"/>
</dbReference>
<keyword evidence="2" id="KW-1185">Reference proteome</keyword>
<protein>
    <submittedName>
        <fullName evidence="1">Uncharacterized protein</fullName>
    </submittedName>
</protein>
<evidence type="ECO:0000313" key="1">
    <source>
        <dbReference type="EMBL" id="KZD05811.1"/>
    </source>
</evidence>
<evidence type="ECO:0000313" key="2">
    <source>
        <dbReference type="Proteomes" id="UP000076400"/>
    </source>
</evidence>
<reference evidence="1 2" key="1">
    <citation type="submission" date="2015-12" db="EMBL/GenBank/DDBJ databases">
        <title>Genome sequence of Oceanibaculum pacificum MCCC 1A02656.</title>
        <authorList>
            <person name="Lu L."/>
            <person name="Lai Q."/>
            <person name="Shao Z."/>
            <person name="Qian P."/>
        </authorList>
    </citation>
    <scope>NUCLEOTIDE SEQUENCE [LARGE SCALE GENOMIC DNA]</scope>
    <source>
        <strain evidence="1 2">MCCC 1A02656</strain>
    </source>
</reference>
<gene>
    <name evidence="1" type="ORF">AUP43_02545</name>
</gene>
<dbReference type="InterPro" id="IPR045442">
    <property type="entry name" value="DUF6505"/>
</dbReference>
<dbReference type="AlphaFoldDB" id="A0A154VX73"/>
<comment type="caution">
    <text evidence="1">The sequence shown here is derived from an EMBL/GenBank/DDBJ whole genome shotgun (WGS) entry which is preliminary data.</text>
</comment>
<accession>A0A154VX73</accession>
<sequence>MRFPRTIRLDQTDLQVFDRAAEPGEWAVSGSFAFADAGPGDLIGKRRVAFRSAFLGIGSFGWSTFVSVADIAPAEFEGVVNALAAHFVERYGAPDIAAALPVARAEAEFAAGLAEEHRVNMLLGVERDMEADGIHERFRAFEPPREEQHARIWDIVPDDKNR</sequence>
<organism evidence="1 2">
    <name type="scientific">Oceanibaculum pacificum</name>
    <dbReference type="NCBI Taxonomy" id="580166"/>
    <lineage>
        <taxon>Bacteria</taxon>
        <taxon>Pseudomonadati</taxon>
        <taxon>Pseudomonadota</taxon>
        <taxon>Alphaproteobacteria</taxon>
        <taxon>Rhodospirillales</taxon>
        <taxon>Oceanibaculaceae</taxon>
        <taxon>Oceanibaculum</taxon>
    </lineage>
</organism>
<dbReference type="OrthoDB" id="7355897at2"/>
<dbReference type="Pfam" id="PF20115">
    <property type="entry name" value="DUF6505"/>
    <property type="match status" value="1"/>
</dbReference>